<evidence type="ECO:0000256" key="3">
    <source>
        <dbReference type="ARBA" id="ARBA00022527"/>
    </source>
</evidence>
<dbReference type="PANTHER" id="PTHR11662:SF424">
    <property type="entry name" value="ANION TRANSPORTER 4, CHLOROPLASTIC-RELATED"/>
    <property type="match status" value="1"/>
</dbReference>
<dbReference type="SUPFAM" id="SSF103473">
    <property type="entry name" value="MFS general substrate transporter"/>
    <property type="match status" value="1"/>
</dbReference>
<evidence type="ECO:0000256" key="11">
    <source>
        <dbReference type="ARBA" id="ARBA00022946"/>
    </source>
</evidence>
<dbReference type="CDD" id="cd17380">
    <property type="entry name" value="MFS_SLC17A9_like"/>
    <property type="match status" value="1"/>
</dbReference>
<feature type="transmembrane region" description="Helical" evidence="20">
    <location>
        <begin position="166"/>
        <end position="185"/>
    </location>
</feature>
<evidence type="ECO:0000256" key="10">
    <source>
        <dbReference type="ARBA" id="ARBA00022840"/>
    </source>
</evidence>
<dbReference type="FunFam" id="1.20.1250.20:FF:000131">
    <property type="entry name" value="Probable anion transporter 3, chloroplastic"/>
    <property type="match status" value="1"/>
</dbReference>
<evidence type="ECO:0000256" key="5">
    <source>
        <dbReference type="ARBA" id="ARBA00022640"/>
    </source>
</evidence>
<dbReference type="GO" id="GO:0004674">
    <property type="term" value="F:protein serine/threonine kinase activity"/>
    <property type="evidence" value="ECO:0007669"/>
    <property type="project" value="UniProtKB-KW"/>
</dbReference>
<evidence type="ECO:0000313" key="23">
    <source>
        <dbReference type="EMBL" id="KAK9940713.1"/>
    </source>
</evidence>
<dbReference type="Gene3D" id="1.20.1250.20">
    <property type="entry name" value="MFS general substrate transporter like domains"/>
    <property type="match status" value="2"/>
</dbReference>
<accession>A0AAW1XVY4</accession>
<dbReference type="FunFam" id="1.20.1250.20:FF:000142">
    <property type="entry name" value="probable anion transporter 3, chloroplastic"/>
    <property type="match status" value="1"/>
</dbReference>
<evidence type="ECO:0000256" key="4">
    <source>
        <dbReference type="ARBA" id="ARBA00022528"/>
    </source>
</evidence>
<proteinExistence type="inferred from homology"/>
<feature type="transmembrane region" description="Helical" evidence="20">
    <location>
        <begin position="191"/>
        <end position="215"/>
    </location>
</feature>
<feature type="transmembrane region" description="Helical" evidence="20">
    <location>
        <begin position="255"/>
        <end position="274"/>
    </location>
</feature>
<feature type="domain" description="Protein kinase" evidence="21">
    <location>
        <begin position="676"/>
        <end position="961"/>
    </location>
</feature>
<dbReference type="PROSITE" id="PS00108">
    <property type="entry name" value="PROTEIN_KINASE_ST"/>
    <property type="match status" value="1"/>
</dbReference>
<feature type="compositionally biased region" description="Low complexity" evidence="19">
    <location>
        <begin position="622"/>
        <end position="640"/>
    </location>
</feature>
<comment type="catalytic activity">
    <reaction evidence="16">
        <text>L-seryl-[protein] + ATP = O-phospho-L-seryl-[protein] + ADP + H(+)</text>
        <dbReference type="Rhea" id="RHEA:17989"/>
        <dbReference type="Rhea" id="RHEA-COMP:9863"/>
        <dbReference type="Rhea" id="RHEA-COMP:11604"/>
        <dbReference type="ChEBI" id="CHEBI:15378"/>
        <dbReference type="ChEBI" id="CHEBI:29999"/>
        <dbReference type="ChEBI" id="CHEBI:30616"/>
        <dbReference type="ChEBI" id="CHEBI:83421"/>
        <dbReference type="ChEBI" id="CHEBI:456216"/>
        <dbReference type="EC" id="2.7.11.1"/>
    </reaction>
</comment>
<dbReference type="Pfam" id="PF07690">
    <property type="entry name" value="MFS_1"/>
    <property type="match status" value="1"/>
</dbReference>
<feature type="transmembrane region" description="Helical" evidence="20">
    <location>
        <begin position="488"/>
        <end position="509"/>
    </location>
</feature>
<evidence type="ECO:0000256" key="2">
    <source>
        <dbReference type="ARBA" id="ARBA00012513"/>
    </source>
</evidence>
<comment type="similarity">
    <text evidence="14">Belongs to the major facilitator superfamily. Sodium/anion cotransporter (TC 2.A.1.14) family.</text>
</comment>
<evidence type="ECO:0000256" key="13">
    <source>
        <dbReference type="ARBA" id="ARBA00023136"/>
    </source>
</evidence>
<dbReference type="Proteomes" id="UP001457282">
    <property type="component" value="Unassembled WGS sequence"/>
</dbReference>
<keyword evidence="3" id="KW-0723">Serine/threonine-protein kinase</keyword>
<evidence type="ECO:0000256" key="15">
    <source>
        <dbReference type="ARBA" id="ARBA00047899"/>
    </source>
</evidence>
<evidence type="ECO:0000256" key="7">
    <source>
        <dbReference type="ARBA" id="ARBA00022692"/>
    </source>
</evidence>
<dbReference type="AlphaFoldDB" id="A0AAW1XVY4"/>
<dbReference type="SMART" id="SM00220">
    <property type="entry name" value="S_TKc"/>
    <property type="match status" value="1"/>
</dbReference>
<keyword evidence="10 18" id="KW-0067">ATP-binding</keyword>
<dbReference type="InterPro" id="IPR008271">
    <property type="entry name" value="Ser/Thr_kinase_AS"/>
</dbReference>
<comment type="caution">
    <text evidence="23">The sequence shown here is derived from an EMBL/GenBank/DDBJ whole genome shotgun (WGS) entry which is preliminary data.</text>
</comment>
<feature type="region of interest" description="Disordered" evidence="19">
    <location>
        <begin position="544"/>
        <end position="577"/>
    </location>
</feature>
<comment type="function">
    <text evidence="17">Inorganic phosphate and probable anion transporter.</text>
</comment>
<dbReference type="InterPro" id="IPR011009">
    <property type="entry name" value="Kinase-like_dom_sf"/>
</dbReference>
<dbReference type="InterPro" id="IPR036259">
    <property type="entry name" value="MFS_trans_sf"/>
</dbReference>
<dbReference type="InterPro" id="IPR044777">
    <property type="entry name" value="SLC17A9-like"/>
</dbReference>
<evidence type="ECO:0000259" key="22">
    <source>
        <dbReference type="PROSITE" id="PS50850"/>
    </source>
</evidence>
<keyword evidence="9" id="KW-0418">Kinase</keyword>
<feature type="transmembrane region" description="Helical" evidence="20">
    <location>
        <begin position="328"/>
        <end position="348"/>
    </location>
</feature>
<dbReference type="GO" id="GO:0005315">
    <property type="term" value="F:phosphate transmembrane transporter activity"/>
    <property type="evidence" value="ECO:0007669"/>
    <property type="project" value="UniProtKB-ARBA"/>
</dbReference>
<dbReference type="InterPro" id="IPR050382">
    <property type="entry name" value="MFS_Na/Anion_cotransporter"/>
</dbReference>
<feature type="transmembrane region" description="Helical" evidence="20">
    <location>
        <begin position="101"/>
        <end position="124"/>
    </location>
</feature>
<evidence type="ECO:0000256" key="19">
    <source>
        <dbReference type="SAM" id="MobiDB-lite"/>
    </source>
</evidence>
<evidence type="ECO:0000256" key="14">
    <source>
        <dbReference type="ARBA" id="ARBA00024362"/>
    </source>
</evidence>
<dbReference type="EMBL" id="JBEDUW010000003">
    <property type="protein sequence ID" value="KAK9940713.1"/>
    <property type="molecule type" value="Genomic_DNA"/>
</dbReference>
<feature type="transmembrane region" description="Helical" evidence="20">
    <location>
        <begin position="401"/>
        <end position="420"/>
    </location>
</feature>
<dbReference type="PANTHER" id="PTHR11662">
    <property type="entry name" value="SOLUTE CARRIER FAMILY 17"/>
    <property type="match status" value="1"/>
</dbReference>
<keyword evidence="7 20" id="KW-0812">Transmembrane</keyword>
<feature type="domain" description="Major facilitator superfamily (MFS) profile" evidence="22">
    <location>
        <begin position="101"/>
        <end position="514"/>
    </location>
</feature>
<dbReference type="FunFam" id="1.10.510.10:FF:000300">
    <property type="entry name" value="Calmodulin-binding receptor-like cytoplasmic kinase 3"/>
    <property type="match status" value="1"/>
</dbReference>
<dbReference type="SUPFAM" id="SSF56112">
    <property type="entry name" value="Protein kinase-like (PK-like)"/>
    <property type="match status" value="1"/>
</dbReference>
<evidence type="ECO:0000256" key="16">
    <source>
        <dbReference type="ARBA" id="ARBA00048679"/>
    </source>
</evidence>
<feature type="binding site" evidence="18">
    <location>
        <position position="708"/>
    </location>
    <ligand>
        <name>ATP</name>
        <dbReference type="ChEBI" id="CHEBI:30616"/>
    </ligand>
</feature>
<evidence type="ECO:0000256" key="1">
    <source>
        <dbReference type="ARBA" id="ARBA00004508"/>
    </source>
</evidence>
<dbReference type="InterPro" id="IPR011701">
    <property type="entry name" value="MFS"/>
</dbReference>
<evidence type="ECO:0000256" key="6">
    <source>
        <dbReference type="ARBA" id="ARBA00022679"/>
    </source>
</evidence>
<evidence type="ECO:0000256" key="8">
    <source>
        <dbReference type="ARBA" id="ARBA00022741"/>
    </source>
</evidence>
<evidence type="ECO:0000256" key="17">
    <source>
        <dbReference type="ARBA" id="ARBA00054913"/>
    </source>
</evidence>
<feature type="transmembrane region" description="Helical" evidence="20">
    <location>
        <begin position="136"/>
        <end position="159"/>
    </location>
</feature>
<dbReference type="Pfam" id="PF00069">
    <property type="entry name" value="Pkinase"/>
    <property type="match status" value="1"/>
</dbReference>
<evidence type="ECO:0000256" key="18">
    <source>
        <dbReference type="PROSITE-ProRule" id="PRU10141"/>
    </source>
</evidence>
<keyword evidence="24" id="KW-1185">Reference proteome</keyword>
<keyword evidence="8 18" id="KW-0547">Nucleotide-binding</keyword>
<organism evidence="23 24">
    <name type="scientific">Rubus argutus</name>
    <name type="common">Southern blackberry</name>
    <dbReference type="NCBI Taxonomy" id="59490"/>
    <lineage>
        <taxon>Eukaryota</taxon>
        <taxon>Viridiplantae</taxon>
        <taxon>Streptophyta</taxon>
        <taxon>Embryophyta</taxon>
        <taxon>Tracheophyta</taxon>
        <taxon>Spermatophyta</taxon>
        <taxon>Magnoliopsida</taxon>
        <taxon>eudicotyledons</taxon>
        <taxon>Gunneridae</taxon>
        <taxon>Pentapetalae</taxon>
        <taxon>rosids</taxon>
        <taxon>fabids</taxon>
        <taxon>Rosales</taxon>
        <taxon>Rosaceae</taxon>
        <taxon>Rosoideae</taxon>
        <taxon>Rosoideae incertae sedis</taxon>
        <taxon>Rubus</taxon>
    </lineage>
</organism>
<dbReference type="Gene3D" id="3.30.200.20">
    <property type="entry name" value="Phosphorylase Kinase, domain 1"/>
    <property type="match status" value="1"/>
</dbReference>
<keyword evidence="6" id="KW-0808">Transferase</keyword>
<evidence type="ECO:0000313" key="24">
    <source>
        <dbReference type="Proteomes" id="UP001457282"/>
    </source>
</evidence>
<dbReference type="InterPro" id="IPR020846">
    <property type="entry name" value="MFS_dom"/>
</dbReference>
<dbReference type="PROSITE" id="PS50011">
    <property type="entry name" value="PROTEIN_KINASE_DOM"/>
    <property type="match status" value="1"/>
</dbReference>
<comment type="catalytic activity">
    <reaction evidence="15">
        <text>L-threonyl-[protein] + ATP = O-phospho-L-threonyl-[protein] + ADP + H(+)</text>
        <dbReference type="Rhea" id="RHEA:46608"/>
        <dbReference type="Rhea" id="RHEA-COMP:11060"/>
        <dbReference type="Rhea" id="RHEA-COMP:11605"/>
        <dbReference type="ChEBI" id="CHEBI:15378"/>
        <dbReference type="ChEBI" id="CHEBI:30013"/>
        <dbReference type="ChEBI" id="CHEBI:30616"/>
        <dbReference type="ChEBI" id="CHEBI:61977"/>
        <dbReference type="ChEBI" id="CHEBI:456216"/>
        <dbReference type="EC" id="2.7.11.1"/>
    </reaction>
</comment>
<gene>
    <name evidence="23" type="ORF">M0R45_017357</name>
</gene>
<evidence type="ECO:0000256" key="20">
    <source>
        <dbReference type="SAM" id="Phobius"/>
    </source>
</evidence>
<keyword evidence="12 20" id="KW-1133">Transmembrane helix</keyword>
<comment type="subcellular location">
    <subcellularLocation>
        <location evidence="1">Plastid</location>
        <location evidence="1">Chloroplast membrane</location>
        <topology evidence="1">Multi-pass membrane protein</topology>
    </subcellularLocation>
</comment>
<dbReference type="InterPro" id="IPR000719">
    <property type="entry name" value="Prot_kinase_dom"/>
</dbReference>
<name>A0AAW1XVY4_RUBAR</name>
<feature type="compositionally biased region" description="Polar residues" evidence="19">
    <location>
        <begin position="551"/>
        <end position="561"/>
    </location>
</feature>
<keyword evidence="13 20" id="KW-0472">Membrane</keyword>
<dbReference type="GO" id="GO:0005524">
    <property type="term" value="F:ATP binding"/>
    <property type="evidence" value="ECO:0007669"/>
    <property type="project" value="UniProtKB-UniRule"/>
</dbReference>
<evidence type="ECO:0000259" key="21">
    <source>
        <dbReference type="PROSITE" id="PS50011"/>
    </source>
</evidence>
<feature type="region of interest" description="Disordered" evidence="19">
    <location>
        <begin position="619"/>
        <end position="652"/>
    </location>
</feature>
<dbReference type="PROSITE" id="PS00107">
    <property type="entry name" value="PROTEIN_KINASE_ATP"/>
    <property type="match status" value="1"/>
</dbReference>
<keyword evidence="4" id="KW-0150">Chloroplast</keyword>
<keyword evidence="11" id="KW-0809">Transit peptide</keyword>
<evidence type="ECO:0000256" key="12">
    <source>
        <dbReference type="ARBA" id="ARBA00022989"/>
    </source>
</evidence>
<feature type="transmembrane region" description="Helical" evidence="20">
    <location>
        <begin position="368"/>
        <end position="389"/>
    </location>
</feature>
<feature type="transmembrane region" description="Helical" evidence="20">
    <location>
        <begin position="458"/>
        <end position="482"/>
    </location>
</feature>
<dbReference type="PROSITE" id="PS50850">
    <property type="entry name" value="MFS"/>
    <property type="match status" value="1"/>
</dbReference>
<dbReference type="GO" id="GO:0031969">
    <property type="term" value="C:chloroplast membrane"/>
    <property type="evidence" value="ECO:0007669"/>
    <property type="project" value="UniProtKB-SubCell"/>
</dbReference>
<keyword evidence="5" id="KW-0934">Plastid</keyword>
<dbReference type="Gene3D" id="1.10.510.10">
    <property type="entry name" value="Transferase(Phosphotransferase) domain 1"/>
    <property type="match status" value="1"/>
</dbReference>
<reference evidence="23 24" key="1">
    <citation type="journal article" date="2023" name="G3 (Bethesda)">
        <title>A chromosome-length genome assembly and annotation of blackberry (Rubus argutus, cv. 'Hillquist').</title>
        <authorList>
            <person name="Bruna T."/>
            <person name="Aryal R."/>
            <person name="Dudchenko O."/>
            <person name="Sargent D.J."/>
            <person name="Mead D."/>
            <person name="Buti M."/>
            <person name="Cavallini A."/>
            <person name="Hytonen T."/>
            <person name="Andres J."/>
            <person name="Pham M."/>
            <person name="Weisz D."/>
            <person name="Mascagni F."/>
            <person name="Usai G."/>
            <person name="Natali L."/>
            <person name="Bassil N."/>
            <person name="Fernandez G.E."/>
            <person name="Lomsadze A."/>
            <person name="Armour M."/>
            <person name="Olukolu B."/>
            <person name="Poorten T."/>
            <person name="Britton C."/>
            <person name="Davik J."/>
            <person name="Ashrafi H."/>
            <person name="Aiden E.L."/>
            <person name="Borodovsky M."/>
            <person name="Worthington M."/>
        </authorList>
    </citation>
    <scope>NUCLEOTIDE SEQUENCE [LARGE SCALE GENOMIC DNA]</scope>
    <source>
        <strain evidence="23">PI 553951</strain>
    </source>
</reference>
<evidence type="ECO:0000256" key="9">
    <source>
        <dbReference type="ARBA" id="ARBA00022777"/>
    </source>
</evidence>
<dbReference type="InterPro" id="IPR017441">
    <property type="entry name" value="Protein_kinase_ATP_BS"/>
</dbReference>
<protein>
    <recommendedName>
        <fullName evidence="2">non-specific serine/threonine protein kinase</fullName>
        <ecNumber evidence="2">2.7.11.1</ecNumber>
    </recommendedName>
</protein>
<sequence>MNSAICTSYLTLSRHQNVPKPGLPQLPIPPRFVNSPNRNNCFRNVSPLGIRLRHDSSELRTVLSRRFRVSSKNAQFGSFSEENEAQAPSFAEFITSERVKVVAMLALALALCNADRVVMSVAIVPLSLSNGWSRSFAGIVQSSFLWGYLISPIAGGTLVDYFGGKVVMAWGVALWSLATFLTPWAAETSLWLLLAMRALLGIAEGVALPCMNNMVARWFPKTERARAVGIAMAGFQLGSSVGLVLSPILMSQGGIFGPFVIFGLSGFLWVLVWLSATSSTPDSNPQISKYELDYIQSERQKSFLVENKPKTTKLIPPFRRLLSKLPTWALIIANAMHSWGFFVFLSWMPIYFNSVYHVDLRQAAWFSAVPWTVMAVMGYIGGLWSDIMIRNGTTVTLTRKIMQSIGFLGPGIALICLTTAKSPSVASAWLTLAVGLKSFSHSGFLVNLQEIAPQYSGVLHGISNTAGTFAAILGTVGAGFFVELVGSFQGFLLLTSLLYILAALFYNLFSTGERVNFDEPKDVISVPHASTICFSYDQSRPKALEMKKAQSPHNQRNQFSNFHREDDNKSKTKKQSGSVSALKHFKVAVKKVFTILLFRQRKVNSKAAASAIDTRRNSNRIRGVSSSTDRSSGSADTKSSSKFKLSGSHGSSTAFSGVIQTTNFSYEEICKATEKFSQANKIGEGAFGTVYKGRLGDGSLVAVKRAKKTTSDKLLALEFKNEILTLSMIEHLNLVRLYGYLEHEDERIILVEYVGNGTLREHLDGTRGIGLEIAERLDIAIDVAHAITYLHMYTDPPIIHRDIKSLNILITEKLRAKVADFGFARFSADPNATHISTQIKGTAGYLDPEYLKTYQLTEKSDVYSFGVLLVELMTGRRPIEPTKPNNERLTTRWAIQMLKRGEAILVMDPRLRRSAASTMAMEKILKLAHECLAPLRQSRPSMKKCAEVLWGIRKDFKQKAFPAPPSTSHNSATFPVRDAKMSRQQTFGIQDNDTYKFISA</sequence>
<feature type="transmembrane region" description="Helical" evidence="20">
    <location>
        <begin position="227"/>
        <end position="249"/>
    </location>
</feature>
<dbReference type="EC" id="2.7.11.1" evidence="2"/>